<keyword evidence="7" id="KW-0012">Acyltransferase</keyword>
<evidence type="ECO:0000256" key="5">
    <source>
        <dbReference type="RuleBase" id="RU003693"/>
    </source>
</evidence>
<dbReference type="Gene3D" id="3.40.640.10">
    <property type="entry name" value="Type I PLP-dependent aspartate aminotransferase-like (Major domain)"/>
    <property type="match status" value="1"/>
</dbReference>
<name>A0A286TZL7_9BACT</name>
<protein>
    <submittedName>
        <fullName evidence="7">Pyridoxal phosphate-dependent acyltransferase</fullName>
    </submittedName>
</protein>
<comment type="cofactor">
    <cofactor evidence="1 5">
        <name>pyridoxal 5'-phosphate</name>
        <dbReference type="ChEBI" id="CHEBI:597326"/>
    </cofactor>
</comment>
<keyword evidence="3 7" id="KW-0808">Transferase</keyword>
<dbReference type="FunFam" id="3.40.640.10:FF:000006">
    <property type="entry name" value="5-aminolevulinate synthase, mitochondrial"/>
    <property type="match status" value="1"/>
</dbReference>
<dbReference type="InterPro" id="IPR015422">
    <property type="entry name" value="PyrdxlP-dep_Trfase_small"/>
</dbReference>
<dbReference type="Pfam" id="PF00155">
    <property type="entry name" value="Aminotran_1_2"/>
    <property type="match status" value="1"/>
</dbReference>
<feature type="domain" description="Aminotransferase class I/classII large" evidence="6">
    <location>
        <begin position="40"/>
        <end position="380"/>
    </location>
</feature>
<keyword evidence="8" id="KW-1185">Reference proteome</keyword>
<dbReference type="NCBIfam" id="NF005394">
    <property type="entry name" value="PRK06939.1"/>
    <property type="match status" value="1"/>
</dbReference>
<evidence type="ECO:0000259" key="6">
    <source>
        <dbReference type="Pfam" id="PF00155"/>
    </source>
</evidence>
<dbReference type="PANTHER" id="PTHR13693:SF3">
    <property type="entry name" value="LD36009P"/>
    <property type="match status" value="1"/>
</dbReference>
<evidence type="ECO:0000256" key="1">
    <source>
        <dbReference type="ARBA" id="ARBA00001933"/>
    </source>
</evidence>
<dbReference type="InterPro" id="IPR001917">
    <property type="entry name" value="Aminotrans_II_pyridoxalP_BS"/>
</dbReference>
<comment type="caution">
    <text evidence="7">The sequence shown here is derived from an EMBL/GenBank/DDBJ whole genome shotgun (WGS) entry which is preliminary data.</text>
</comment>
<dbReference type="NCBIfam" id="TIGR01825">
    <property type="entry name" value="gly_Cac_T_rel"/>
    <property type="match status" value="1"/>
</dbReference>
<dbReference type="OrthoDB" id="9807157at2"/>
<comment type="similarity">
    <text evidence="5">Belongs to the class-II pyridoxal-phosphate-dependent aminotransferase family.</text>
</comment>
<evidence type="ECO:0000313" key="7">
    <source>
        <dbReference type="EMBL" id="GAX61332.1"/>
    </source>
</evidence>
<dbReference type="InterPro" id="IPR010962">
    <property type="entry name" value="AONS_Archaea/Firmicutes"/>
</dbReference>
<dbReference type="Gene3D" id="3.90.1150.10">
    <property type="entry name" value="Aspartate Aminotransferase, domain 1"/>
    <property type="match status" value="1"/>
</dbReference>
<evidence type="ECO:0000256" key="4">
    <source>
        <dbReference type="ARBA" id="ARBA00022898"/>
    </source>
</evidence>
<keyword evidence="4 5" id="KW-0663">Pyridoxal phosphate</keyword>
<reference evidence="8" key="1">
    <citation type="journal article" date="2017" name="Environ. Microbiol. Rep.">
        <title>Genetic Diversity of Marine Anaerobic Ammonium-Oxidizing Bacteria as Revealed by Genomic and Proteomic Analyses of 'Candidatus Scalindua japonica'.</title>
        <authorList>
            <person name="Oshiki M."/>
            <person name="Mizuto K."/>
            <person name="Kimura Z."/>
            <person name="Kindaichi T."/>
            <person name="Satoh H."/>
            <person name="Okabe S."/>
        </authorList>
    </citation>
    <scope>NUCLEOTIDE SEQUENCE [LARGE SCALE GENOMIC DNA]</scope>
    <source>
        <strain evidence="8">husup-a2</strain>
    </source>
</reference>
<dbReference type="GO" id="GO:0030170">
    <property type="term" value="F:pyridoxal phosphate binding"/>
    <property type="evidence" value="ECO:0007669"/>
    <property type="project" value="InterPro"/>
</dbReference>
<dbReference type="InterPro" id="IPR015424">
    <property type="entry name" value="PyrdxlP-dep_Trfase"/>
</dbReference>
<dbReference type="GO" id="GO:0016746">
    <property type="term" value="F:acyltransferase activity"/>
    <property type="evidence" value="ECO:0007669"/>
    <property type="project" value="UniProtKB-KW"/>
</dbReference>
<dbReference type="AlphaFoldDB" id="A0A286TZL7"/>
<dbReference type="RefSeq" id="WP_096894721.1">
    <property type="nucleotide sequence ID" value="NZ_BAOS01000022.1"/>
</dbReference>
<comment type="subunit">
    <text evidence="2">Homodimer.</text>
</comment>
<sequence>MDKLDFINKELDRLKEAGLLINIRTVEGPQGAWITVDGKKALNLSSNNYLGLANDLQSKTASHNAIDTFGVGPAAVRTIAGTTTLHKILEQKLAQFKGAESTISFQSGFCANLAVIPAIVGKEDVVFSDELNHASIIDGCRLAKTRVIRYKHCNPEDLQEKIQVEKDIERKLIITDGVFSMEGDIAPLPEIVEIAEKYNAITMVDDAHGEGVLGRGGRGIVDHFNLHGKVDIEVGTMSKAFGVVGGYIAGTKQLTDYLVQKGRPFLFSSAVTAADVSACIAVVDTLNKSDCLVRKLWSNTGFFQERMKQLGYNLGITKTPITPVMIGDAKMAKEFSQKLFEEGIFAQSIGYPTVPAGKARVRVMLSATHSEKDLTWAIDHFERIGNSFNILERRFEA</sequence>
<accession>A0A286TZL7</accession>
<evidence type="ECO:0000256" key="3">
    <source>
        <dbReference type="ARBA" id="ARBA00022679"/>
    </source>
</evidence>
<dbReference type="PROSITE" id="PS00599">
    <property type="entry name" value="AA_TRANSFER_CLASS_2"/>
    <property type="match status" value="1"/>
</dbReference>
<dbReference type="CDD" id="cd06454">
    <property type="entry name" value="KBL_like"/>
    <property type="match status" value="1"/>
</dbReference>
<gene>
    <name evidence="7" type="ORF">SCALIN_C22_0041</name>
</gene>
<dbReference type="InterPro" id="IPR050087">
    <property type="entry name" value="AON_synthase_class-II"/>
</dbReference>
<organism evidence="7 8">
    <name type="scientific">Candidatus Scalindua japonica</name>
    <dbReference type="NCBI Taxonomy" id="1284222"/>
    <lineage>
        <taxon>Bacteria</taxon>
        <taxon>Pseudomonadati</taxon>
        <taxon>Planctomycetota</taxon>
        <taxon>Candidatus Brocadiia</taxon>
        <taxon>Candidatus Brocadiales</taxon>
        <taxon>Candidatus Scalinduaceae</taxon>
        <taxon>Candidatus Scalindua</taxon>
    </lineage>
</organism>
<evidence type="ECO:0000256" key="2">
    <source>
        <dbReference type="ARBA" id="ARBA00011738"/>
    </source>
</evidence>
<dbReference type="SUPFAM" id="SSF53383">
    <property type="entry name" value="PLP-dependent transferases"/>
    <property type="match status" value="1"/>
</dbReference>
<dbReference type="PANTHER" id="PTHR13693">
    <property type="entry name" value="CLASS II AMINOTRANSFERASE/8-AMINO-7-OXONONANOATE SYNTHASE"/>
    <property type="match status" value="1"/>
</dbReference>
<dbReference type="InterPro" id="IPR015421">
    <property type="entry name" value="PyrdxlP-dep_Trfase_major"/>
</dbReference>
<dbReference type="InterPro" id="IPR004839">
    <property type="entry name" value="Aminotransferase_I/II_large"/>
</dbReference>
<dbReference type="EMBL" id="BAOS01000022">
    <property type="protein sequence ID" value="GAX61332.1"/>
    <property type="molecule type" value="Genomic_DNA"/>
</dbReference>
<proteinExistence type="inferred from homology"/>
<evidence type="ECO:0000313" key="8">
    <source>
        <dbReference type="Proteomes" id="UP000218542"/>
    </source>
</evidence>
<dbReference type="Proteomes" id="UP000218542">
    <property type="component" value="Unassembled WGS sequence"/>
</dbReference>